<evidence type="ECO:0000259" key="3">
    <source>
        <dbReference type="PROSITE" id="PS50893"/>
    </source>
</evidence>
<dbReference type="Gene3D" id="3.40.50.300">
    <property type="entry name" value="P-loop containing nucleotide triphosphate hydrolases"/>
    <property type="match status" value="1"/>
</dbReference>
<dbReference type="InterPro" id="IPR027417">
    <property type="entry name" value="P-loop_NTPase"/>
</dbReference>
<dbReference type="Pfam" id="PF00005">
    <property type="entry name" value="ABC_tran"/>
    <property type="match status" value="1"/>
</dbReference>
<dbReference type="RefSeq" id="WP_346052565.1">
    <property type="nucleotide sequence ID" value="NZ_JAYGII010000030.1"/>
</dbReference>
<comment type="caution">
    <text evidence="4">The sequence shown here is derived from an EMBL/GenBank/DDBJ whole genome shotgun (WGS) entry which is preliminary data.</text>
</comment>
<protein>
    <submittedName>
        <fullName evidence="4">ATP-binding cassette domain-containing protein</fullName>
    </submittedName>
</protein>
<dbReference type="GO" id="GO:0022857">
    <property type="term" value="F:transmembrane transporter activity"/>
    <property type="evidence" value="ECO:0007669"/>
    <property type="project" value="TreeGrafter"/>
</dbReference>
<evidence type="ECO:0000313" key="5">
    <source>
        <dbReference type="Proteomes" id="UP001302316"/>
    </source>
</evidence>
<dbReference type="GO" id="GO:0016887">
    <property type="term" value="F:ATP hydrolysis activity"/>
    <property type="evidence" value="ECO:0007669"/>
    <property type="project" value="InterPro"/>
</dbReference>
<dbReference type="PROSITE" id="PS00211">
    <property type="entry name" value="ABC_TRANSPORTER_1"/>
    <property type="match status" value="1"/>
</dbReference>
<dbReference type="InterPro" id="IPR017871">
    <property type="entry name" value="ABC_transporter-like_CS"/>
</dbReference>
<dbReference type="Proteomes" id="UP001302316">
    <property type="component" value="Unassembled WGS sequence"/>
</dbReference>
<name>A0AAP6JFX2_9GAMM</name>
<evidence type="ECO:0000256" key="2">
    <source>
        <dbReference type="ARBA" id="ARBA00022840"/>
    </source>
</evidence>
<dbReference type="PROSITE" id="PS50893">
    <property type="entry name" value="ABC_TRANSPORTER_2"/>
    <property type="match status" value="1"/>
</dbReference>
<keyword evidence="1" id="KW-0547">Nucleotide-binding</keyword>
<proteinExistence type="predicted"/>
<dbReference type="InterPro" id="IPR003593">
    <property type="entry name" value="AAA+_ATPase"/>
</dbReference>
<dbReference type="InterPro" id="IPR003439">
    <property type="entry name" value="ABC_transporter-like_ATP-bd"/>
</dbReference>
<sequence length="224" mass="24393">MDAVSLNDLRCWQGNRPLFAIPHWALPQGEYGLMSGPSGCGKTSLLHCIAGLDSQFSGQLSVNGTALSELGQRGRDRLRGEHIGLIFQDFHLLEGLTVEDNLRLGSWLGGRGQSRAHAMDWLDRLGLSDQARHYPNQLSQGQKQRVAIGRALIHAPKLILADEPTSALDDRNAESVLALLFSEAAGQGASLLVASHDNRIRDQFSHRLALDAYLAEPANRSGQT</sequence>
<dbReference type="GO" id="GO:0005524">
    <property type="term" value="F:ATP binding"/>
    <property type="evidence" value="ECO:0007669"/>
    <property type="project" value="UniProtKB-KW"/>
</dbReference>
<feature type="domain" description="ABC transporter" evidence="3">
    <location>
        <begin position="4"/>
        <end position="222"/>
    </location>
</feature>
<accession>A0AAP6JFX2</accession>
<dbReference type="PANTHER" id="PTHR24220:SF659">
    <property type="entry name" value="TRANSPORTER, PUTATIVE-RELATED"/>
    <property type="match status" value="1"/>
</dbReference>
<reference evidence="4 5" key="1">
    <citation type="submission" date="2023-12" db="EMBL/GenBank/DDBJ databases">
        <title>Whole-genome sequencing of halo(alkali)philic microorganisms from hypersaline lakes.</title>
        <authorList>
            <person name="Sorokin D.Y."/>
            <person name="Merkel A.Y."/>
            <person name="Messina E."/>
            <person name="Yakimov M."/>
        </authorList>
    </citation>
    <scope>NUCLEOTIDE SEQUENCE [LARGE SCALE GENOMIC DNA]</scope>
    <source>
        <strain evidence="4 5">AB-CW1</strain>
    </source>
</reference>
<organism evidence="4 5">
    <name type="scientific">Natronospira elongata</name>
    <dbReference type="NCBI Taxonomy" id="3110268"/>
    <lineage>
        <taxon>Bacteria</taxon>
        <taxon>Pseudomonadati</taxon>
        <taxon>Pseudomonadota</taxon>
        <taxon>Gammaproteobacteria</taxon>
        <taxon>Natronospirales</taxon>
        <taxon>Natronospiraceae</taxon>
        <taxon>Natronospira</taxon>
    </lineage>
</organism>
<keyword evidence="5" id="KW-1185">Reference proteome</keyword>
<keyword evidence="2 4" id="KW-0067">ATP-binding</keyword>
<dbReference type="PANTHER" id="PTHR24220">
    <property type="entry name" value="IMPORT ATP-BINDING PROTEIN"/>
    <property type="match status" value="1"/>
</dbReference>
<dbReference type="SUPFAM" id="SSF52540">
    <property type="entry name" value="P-loop containing nucleoside triphosphate hydrolases"/>
    <property type="match status" value="1"/>
</dbReference>
<dbReference type="SMART" id="SM00382">
    <property type="entry name" value="AAA"/>
    <property type="match status" value="1"/>
</dbReference>
<dbReference type="GO" id="GO:0005886">
    <property type="term" value="C:plasma membrane"/>
    <property type="evidence" value="ECO:0007669"/>
    <property type="project" value="TreeGrafter"/>
</dbReference>
<dbReference type="InterPro" id="IPR015854">
    <property type="entry name" value="ABC_transpr_LolD-like"/>
</dbReference>
<dbReference type="EMBL" id="JAYGII010000030">
    <property type="protein sequence ID" value="MEA5446371.1"/>
    <property type="molecule type" value="Genomic_DNA"/>
</dbReference>
<dbReference type="AlphaFoldDB" id="A0AAP6JFX2"/>
<evidence type="ECO:0000313" key="4">
    <source>
        <dbReference type="EMBL" id="MEA5446371.1"/>
    </source>
</evidence>
<evidence type="ECO:0000256" key="1">
    <source>
        <dbReference type="ARBA" id="ARBA00022741"/>
    </source>
</evidence>
<gene>
    <name evidence="4" type="ORF">VCB98_11125</name>
</gene>